<dbReference type="InterPro" id="IPR043129">
    <property type="entry name" value="ATPase_NBD"/>
</dbReference>
<keyword evidence="7 9" id="KW-0067">ATP-binding</keyword>
<proteinExistence type="inferred from homology"/>
<dbReference type="Gene3D" id="3.30.420.40">
    <property type="match status" value="2"/>
</dbReference>
<keyword evidence="5 9" id="KW-0547">Nucleotide-binding</keyword>
<keyword evidence="6 9" id="KW-0418">Kinase</keyword>
<evidence type="ECO:0000256" key="3">
    <source>
        <dbReference type="ARBA" id="ARBA00022490"/>
    </source>
</evidence>
<evidence type="ECO:0000256" key="2">
    <source>
        <dbReference type="ARBA" id="ARBA00008748"/>
    </source>
</evidence>
<evidence type="ECO:0000256" key="6">
    <source>
        <dbReference type="ARBA" id="ARBA00022777"/>
    </source>
</evidence>
<evidence type="ECO:0000313" key="12">
    <source>
        <dbReference type="Proteomes" id="UP000052258"/>
    </source>
</evidence>
<organism evidence="11 12">
    <name type="scientific">Listeria fleischmannii 1991</name>
    <dbReference type="NCBI Taxonomy" id="1430899"/>
    <lineage>
        <taxon>Bacteria</taxon>
        <taxon>Bacillati</taxon>
        <taxon>Bacillota</taxon>
        <taxon>Bacilli</taxon>
        <taxon>Bacillales</taxon>
        <taxon>Listeriaceae</taxon>
        <taxon>Listeria</taxon>
    </lineage>
</organism>
<dbReference type="NCBIfam" id="TIGR02707">
    <property type="entry name" value="butyr_kinase"/>
    <property type="match status" value="1"/>
</dbReference>
<dbReference type="GO" id="GO:0008776">
    <property type="term" value="F:acetate kinase activity"/>
    <property type="evidence" value="ECO:0007669"/>
    <property type="project" value="TreeGrafter"/>
</dbReference>
<protein>
    <recommendedName>
        <fullName evidence="9">Probable butyrate kinase</fullName>
        <shortName evidence="9">BK</shortName>
        <ecNumber evidence="9">2.7.2.7</ecNumber>
    </recommendedName>
    <alternativeName>
        <fullName evidence="9">Branched-chain carboxylic acid kinase</fullName>
    </alternativeName>
</protein>
<dbReference type="PIRSF" id="PIRSF036458">
    <property type="entry name" value="Butyrate_kin"/>
    <property type="match status" value="1"/>
</dbReference>
<dbReference type="PATRIC" id="fig|1430899.3.peg.742"/>
<accession>A0A0J8GHZ9</accession>
<dbReference type="RefSeq" id="WP_007475821.1">
    <property type="nucleotide sequence ID" value="NZ_KQ130610.1"/>
</dbReference>
<dbReference type="PANTHER" id="PTHR21060">
    <property type="entry name" value="ACETATE KINASE"/>
    <property type="match status" value="1"/>
</dbReference>
<dbReference type="InterPro" id="IPR000890">
    <property type="entry name" value="Aliphatic_acid_kin_short-chain"/>
</dbReference>
<gene>
    <name evidence="9" type="primary">buk</name>
    <name evidence="11" type="ORF">X560_0717</name>
</gene>
<dbReference type="PANTHER" id="PTHR21060:SF3">
    <property type="entry name" value="BUTYRATE KINASE 2-RELATED"/>
    <property type="match status" value="1"/>
</dbReference>
<comment type="caution">
    <text evidence="11">The sequence shown here is derived from an EMBL/GenBank/DDBJ whole genome shotgun (WGS) entry which is preliminary data.</text>
</comment>
<dbReference type="PROSITE" id="PS01075">
    <property type="entry name" value="ACETATE_KINASE_1"/>
    <property type="match status" value="1"/>
</dbReference>
<dbReference type="GO" id="GO:0005524">
    <property type="term" value="F:ATP binding"/>
    <property type="evidence" value="ECO:0007669"/>
    <property type="project" value="UniProtKB-KW"/>
</dbReference>
<evidence type="ECO:0000313" key="11">
    <source>
        <dbReference type="EMBL" id="KMT60589.1"/>
    </source>
</evidence>
<comment type="catalytic activity">
    <reaction evidence="8 9">
        <text>butanoate + ATP = butanoyl phosphate + ADP</text>
        <dbReference type="Rhea" id="RHEA:13585"/>
        <dbReference type="ChEBI" id="CHEBI:17968"/>
        <dbReference type="ChEBI" id="CHEBI:30616"/>
        <dbReference type="ChEBI" id="CHEBI:58079"/>
        <dbReference type="ChEBI" id="CHEBI:456216"/>
        <dbReference type="EC" id="2.7.2.7"/>
    </reaction>
</comment>
<dbReference type="OrthoDB" id="9771859at2"/>
<evidence type="ECO:0000256" key="7">
    <source>
        <dbReference type="ARBA" id="ARBA00022840"/>
    </source>
</evidence>
<comment type="similarity">
    <text evidence="2 9 10">Belongs to the acetokinase family.</text>
</comment>
<keyword evidence="3 9" id="KW-0963">Cytoplasm</keyword>
<dbReference type="Proteomes" id="UP000052258">
    <property type="component" value="Unassembled WGS sequence"/>
</dbReference>
<dbReference type="PRINTS" id="PR00471">
    <property type="entry name" value="ACETATEKNASE"/>
</dbReference>
<evidence type="ECO:0000256" key="10">
    <source>
        <dbReference type="RuleBase" id="RU003835"/>
    </source>
</evidence>
<evidence type="ECO:0000256" key="9">
    <source>
        <dbReference type="HAMAP-Rule" id="MF_00542"/>
    </source>
</evidence>
<sequence length="355" mass="38654">MSFTVLAINPGSTSTKVAIYDGEVLRFEEEIRHSHDELREFQTILDQLPFRKEVIIRTLRSKEFQLSELDAIVGRGGLLRPLKGGTYKVTEKMKADLRMGVSGQHASNLGGLIAAELGEGYEIPIYIVDPVVVDELESVARISGHKNYEKMSIFHALNHKATARKVARELNKTYETSRFIIAHLGGGISVAAHMNGLAIDVNNALGGEGPFSPERAGTLPLSAFLDACFDQKHSKDELNKQLIGEGGVVSYLGTTDMREVEQMIASGDEYAALIFDAMALQVSKEIASLSVHFGGNLDAIILTGGLARSASFVSKVSERTNFISKVIVSPGEDEMKALNEGAQRILVGEESAREY</sequence>
<keyword evidence="12" id="KW-1185">Reference proteome</keyword>
<comment type="subcellular location">
    <subcellularLocation>
        <location evidence="1 9">Cytoplasm</location>
    </subcellularLocation>
</comment>
<dbReference type="PROSITE" id="PS01076">
    <property type="entry name" value="ACETATE_KINASE_2"/>
    <property type="match status" value="1"/>
</dbReference>
<dbReference type="AlphaFoldDB" id="A0A0J8GHZ9"/>
<dbReference type="GO" id="GO:0006083">
    <property type="term" value="P:acetate metabolic process"/>
    <property type="evidence" value="ECO:0007669"/>
    <property type="project" value="TreeGrafter"/>
</dbReference>
<dbReference type="InterPro" id="IPR023865">
    <property type="entry name" value="Aliphatic_acid_kinase_CS"/>
</dbReference>
<reference evidence="11 12" key="1">
    <citation type="journal article" date="2015" name="Genome Biol. Evol.">
        <title>Comparative Genomics of Listeria Sensu Lato: Genus-Wide Differences in Evolutionary Dynamics and the Progressive Gain of Complex, Potentially Pathogenicity-Related Traits through Lateral Gene Transfer.</title>
        <authorList>
            <person name="Chiara M."/>
            <person name="Caruso M."/>
            <person name="D'Erchia A.M."/>
            <person name="Manzari C."/>
            <person name="Fraccalvieri R."/>
            <person name="Goffredo E."/>
            <person name="Latorre L."/>
            <person name="Miccolupo A."/>
            <person name="Padalino I."/>
            <person name="Santagada G."/>
            <person name="Chiocco D."/>
            <person name="Pesole G."/>
            <person name="Horner D.S."/>
            <person name="Parisi A."/>
        </authorList>
    </citation>
    <scope>NUCLEOTIDE SEQUENCE [LARGE SCALE GENOMIC DNA]</scope>
    <source>
        <strain evidence="11 12">1991</strain>
    </source>
</reference>
<name>A0A0J8GHZ9_9LIST</name>
<evidence type="ECO:0000256" key="4">
    <source>
        <dbReference type="ARBA" id="ARBA00022679"/>
    </source>
</evidence>
<dbReference type="SUPFAM" id="SSF53067">
    <property type="entry name" value="Actin-like ATPase domain"/>
    <property type="match status" value="2"/>
</dbReference>
<dbReference type="GO" id="GO:0047761">
    <property type="term" value="F:butyrate kinase activity"/>
    <property type="evidence" value="ECO:0007669"/>
    <property type="project" value="UniProtKB-UniRule"/>
</dbReference>
<dbReference type="GO" id="GO:0005737">
    <property type="term" value="C:cytoplasm"/>
    <property type="evidence" value="ECO:0007669"/>
    <property type="project" value="UniProtKB-SubCell"/>
</dbReference>
<dbReference type="InterPro" id="IPR011245">
    <property type="entry name" value="Butyrate_kin"/>
</dbReference>
<keyword evidence="4 9" id="KW-0808">Transferase</keyword>
<dbReference type="EC" id="2.7.2.7" evidence="9"/>
<dbReference type="EMBL" id="AZHO01000007">
    <property type="protein sequence ID" value="KMT60589.1"/>
    <property type="molecule type" value="Genomic_DNA"/>
</dbReference>
<dbReference type="HAMAP" id="MF_00542">
    <property type="entry name" value="Butyrate_kinase"/>
    <property type="match status" value="1"/>
</dbReference>
<dbReference type="NCBIfam" id="NF002834">
    <property type="entry name" value="PRK03011.1-5"/>
    <property type="match status" value="1"/>
</dbReference>
<evidence type="ECO:0000256" key="1">
    <source>
        <dbReference type="ARBA" id="ARBA00004496"/>
    </source>
</evidence>
<dbReference type="Pfam" id="PF00871">
    <property type="entry name" value="Acetate_kinase"/>
    <property type="match status" value="1"/>
</dbReference>
<dbReference type="CDD" id="cd24011">
    <property type="entry name" value="ASKHA_NBD_BK"/>
    <property type="match status" value="1"/>
</dbReference>
<evidence type="ECO:0000256" key="5">
    <source>
        <dbReference type="ARBA" id="ARBA00022741"/>
    </source>
</evidence>
<evidence type="ECO:0000256" key="8">
    <source>
        <dbReference type="ARBA" id="ARBA00048596"/>
    </source>
</evidence>